<dbReference type="Gene3D" id="1.10.3210.10">
    <property type="entry name" value="Hypothetical protein af1432"/>
    <property type="match status" value="1"/>
</dbReference>
<dbReference type="Proteomes" id="UP000623958">
    <property type="component" value="Unassembled WGS sequence"/>
</dbReference>
<sequence length="149" mass="16272">MMADIVEMAKNLAIRAHSGQVDKAGRPYIEHVARVAASVRGDDLAEAVAWLHDVLEDCDVVFRAELMASFPASIVHAVQALTRVRGISEHQYLGKIRQDATALRVKLADISDNSNEERLALLDPLTAARLRKKYQEAVQALEGGRNGSG</sequence>
<dbReference type="EMBL" id="BNBA01000011">
    <property type="protein sequence ID" value="GHH52966.1"/>
    <property type="molecule type" value="Genomic_DNA"/>
</dbReference>
<protein>
    <recommendedName>
        <fullName evidence="3">Phosphohydrolase</fullName>
    </recommendedName>
</protein>
<dbReference type="AlphaFoldDB" id="A0A919F7T8"/>
<dbReference type="SUPFAM" id="SSF109604">
    <property type="entry name" value="HD-domain/PDEase-like"/>
    <property type="match status" value="1"/>
</dbReference>
<evidence type="ECO:0000313" key="2">
    <source>
        <dbReference type="Proteomes" id="UP000623958"/>
    </source>
</evidence>
<proteinExistence type="predicted"/>
<name>A0A919F7T8_9XANT</name>
<reference evidence="1" key="1">
    <citation type="journal article" date="2014" name="Int. J. Syst. Evol. Microbiol.">
        <title>Complete genome sequence of Corynebacterium casei LMG S-19264T (=DSM 44701T), isolated from a smear-ripened cheese.</title>
        <authorList>
            <consortium name="US DOE Joint Genome Institute (JGI-PGF)"/>
            <person name="Walter F."/>
            <person name="Albersmeier A."/>
            <person name="Kalinowski J."/>
            <person name="Ruckert C."/>
        </authorList>
    </citation>
    <scope>NUCLEOTIDE SEQUENCE</scope>
    <source>
        <strain evidence="1">JCM 13306</strain>
    </source>
</reference>
<evidence type="ECO:0000313" key="1">
    <source>
        <dbReference type="EMBL" id="GHH52966.1"/>
    </source>
</evidence>
<accession>A0A919F7T8</accession>
<organism evidence="1 2">
    <name type="scientific">Xanthomonas boreopolis</name>
    <dbReference type="NCBI Taxonomy" id="86183"/>
    <lineage>
        <taxon>Bacteria</taxon>
        <taxon>Pseudomonadati</taxon>
        <taxon>Pseudomonadota</taxon>
        <taxon>Gammaproteobacteria</taxon>
        <taxon>Lysobacterales</taxon>
        <taxon>Lysobacteraceae</taxon>
        <taxon>Xanthomonas</taxon>
    </lineage>
</organism>
<comment type="caution">
    <text evidence="1">The sequence shown here is derived from an EMBL/GenBank/DDBJ whole genome shotgun (WGS) entry which is preliminary data.</text>
</comment>
<evidence type="ECO:0008006" key="3">
    <source>
        <dbReference type="Google" id="ProtNLM"/>
    </source>
</evidence>
<keyword evidence="2" id="KW-1185">Reference proteome</keyword>
<dbReference type="Pfam" id="PF13328">
    <property type="entry name" value="HD_4"/>
    <property type="match status" value="1"/>
</dbReference>
<reference evidence="1" key="2">
    <citation type="submission" date="2020-09" db="EMBL/GenBank/DDBJ databases">
        <authorList>
            <person name="Sun Q."/>
            <person name="Ohkuma M."/>
        </authorList>
    </citation>
    <scope>NUCLEOTIDE SEQUENCE</scope>
    <source>
        <strain evidence="1">JCM 13306</strain>
    </source>
</reference>
<gene>
    <name evidence="1" type="ORF">GCM10009090_17640</name>
</gene>